<protein>
    <submittedName>
        <fullName evidence="1">Uncharacterized protein</fullName>
    </submittedName>
</protein>
<evidence type="ECO:0000313" key="1">
    <source>
        <dbReference type="EMBL" id="KAG5850801.1"/>
    </source>
</evidence>
<dbReference type="Proteomes" id="UP001044222">
    <property type="component" value="Unassembled WGS sequence"/>
</dbReference>
<dbReference type="AlphaFoldDB" id="A0A9D3MKZ2"/>
<comment type="caution">
    <text evidence="1">The sequence shown here is derived from an EMBL/GenBank/DDBJ whole genome shotgun (WGS) entry which is preliminary data.</text>
</comment>
<name>A0A9D3MKZ2_ANGAN</name>
<proteinExistence type="predicted"/>
<reference evidence="1" key="1">
    <citation type="submission" date="2021-01" db="EMBL/GenBank/DDBJ databases">
        <title>A chromosome-scale assembly of European eel, Anguilla anguilla.</title>
        <authorList>
            <person name="Henkel C."/>
            <person name="Jong-Raadsen S.A."/>
            <person name="Dufour S."/>
            <person name="Weltzien F.-A."/>
            <person name="Palstra A.P."/>
            <person name="Pelster B."/>
            <person name="Spaink H.P."/>
            <person name="Van Den Thillart G.E."/>
            <person name="Jansen H."/>
            <person name="Zahm M."/>
            <person name="Klopp C."/>
            <person name="Cedric C."/>
            <person name="Louis A."/>
            <person name="Berthelot C."/>
            <person name="Parey E."/>
            <person name="Roest Crollius H."/>
            <person name="Montfort J."/>
            <person name="Robinson-Rechavi M."/>
            <person name="Bucao C."/>
            <person name="Bouchez O."/>
            <person name="Gislard M."/>
            <person name="Lluch J."/>
            <person name="Milhes M."/>
            <person name="Lampietro C."/>
            <person name="Lopez Roques C."/>
            <person name="Donnadieu C."/>
            <person name="Braasch I."/>
            <person name="Desvignes T."/>
            <person name="Postlethwait J."/>
            <person name="Bobe J."/>
            <person name="Guiguen Y."/>
            <person name="Dirks R."/>
        </authorList>
    </citation>
    <scope>NUCLEOTIDE SEQUENCE</scope>
    <source>
        <strain evidence="1">Tag_6206</strain>
        <tissue evidence="1">Liver</tissue>
    </source>
</reference>
<evidence type="ECO:0000313" key="2">
    <source>
        <dbReference type="Proteomes" id="UP001044222"/>
    </source>
</evidence>
<accession>A0A9D3MKZ2</accession>
<organism evidence="1 2">
    <name type="scientific">Anguilla anguilla</name>
    <name type="common">European freshwater eel</name>
    <name type="synonym">Muraena anguilla</name>
    <dbReference type="NCBI Taxonomy" id="7936"/>
    <lineage>
        <taxon>Eukaryota</taxon>
        <taxon>Metazoa</taxon>
        <taxon>Chordata</taxon>
        <taxon>Craniata</taxon>
        <taxon>Vertebrata</taxon>
        <taxon>Euteleostomi</taxon>
        <taxon>Actinopterygii</taxon>
        <taxon>Neopterygii</taxon>
        <taxon>Teleostei</taxon>
        <taxon>Anguilliformes</taxon>
        <taxon>Anguillidae</taxon>
        <taxon>Anguilla</taxon>
    </lineage>
</organism>
<keyword evidence="2" id="KW-1185">Reference proteome</keyword>
<sequence length="97" mass="11152">MHWITCDKVSHESCLLDQVLELIMNEKPPNANSLFLNEDSEKPHLPERGLRQLRKAMQKRASSTQKRMSCITRQSARNFLRRNAFVLFTVAAVALGK</sequence>
<gene>
    <name evidence="1" type="ORF">ANANG_G00086290</name>
</gene>
<dbReference type="EMBL" id="JAFIRN010000004">
    <property type="protein sequence ID" value="KAG5850801.1"/>
    <property type="molecule type" value="Genomic_DNA"/>
</dbReference>